<dbReference type="EMBL" id="MGFE01000009">
    <property type="protein sequence ID" value="OGL99147.1"/>
    <property type="molecule type" value="Genomic_DNA"/>
</dbReference>
<gene>
    <name evidence="1" type="ORF">A2304_03275</name>
</gene>
<dbReference type="AlphaFoldDB" id="A0A1F7WAA8"/>
<evidence type="ECO:0000313" key="1">
    <source>
        <dbReference type="EMBL" id="OGL99147.1"/>
    </source>
</evidence>
<name>A0A1F7WAA8_9BACT</name>
<accession>A0A1F7WAA8</accession>
<reference evidence="1 2" key="1">
    <citation type="journal article" date="2016" name="Nat. Commun.">
        <title>Thousands of microbial genomes shed light on interconnected biogeochemical processes in an aquifer system.</title>
        <authorList>
            <person name="Anantharaman K."/>
            <person name="Brown C.T."/>
            <person name="Hug L.A."/>
            <person name="Sharon I."/>
            <person name="Castelle C.J."/>
            <person name="Probst A.J."/>
            <person name="Thomas B.C."/>
            <person name="Singh A."/>
            <person name="Wilkins M.J."/>
            <person name="Karaoz U."/>
            <person name="Brodie E.L."/>
            <person name="Williams K.H."/>
            <person name="Hubbard S.S."/>
            <person name="Banfield J.F."/>
        </authorList>
    </citation>
    <scope>NUCLEOTIDE SEQUENCE [LARGE SCALE GENOMIC DNA]</scope>
</reference>
<sequence length="78" mass="8430">MRLLEKGPDPKGCRELRCKGNGVGNTAGCGALLLVSPRDVKSFVSHDYGGGSDTNYYFVCPVCHAETYVSYSTFSSCR</sequence>
<dbReference type="Proteomes" id="UP000176501">
    <property type="component" value="Unassembled WGS sequence"/>
</dbReference>
<evidence type="ECO:0000313" key="2">
    <source>
        <dbReference type="Proteomes" id="UP000176501"/>
    </source>
</evidence>
<protein>
    <submittedName>
        <fullName evidence="1">Uncharacterized protein</fullName>
    </submittedName>
</protein>
<comment type="caution">
    <text evidence="1">The sequence shown here is derived from an EMBL/GenBank/DDBJ whole genome shotgun (WGS) entry which is preliminary data.</text>
</comment>
<proteinExistence type="predicted"/>
<organism evidence="1 2">
    <name type="scientific">Candidatus Uhrbacteria bacterium RIFOXYB2_FULL_57_15</name>
    <dbReference type="NCBI Taxonomy" id="1802422"/>
    <lineage>
        <taxon>Bacteria</taxon>
        <taxon>Candidatus Uhriibacteriota</taxon>
    </lineage>
</organism>